<dbReference type="GO" id="GO:0003677">
    <property type="term" value="F:DNA binding"/>
    <property type="evidence" value="ECO:0007669"/>
    <property type="project" value="UniProtKB-KW"/>
</dbReference>
<protein>
    <recommendedName>
        <fullName evidence="7">AP2/ERF domain-containing protein</fullName>
    </recommendedName>
</protein>
<dbReference type="InterPro" id="IPR044808">
    <property type="entry name" value="ERF_plant"/>
</dbReference>
<dbReference type="CDD" id="cd00018">
    <property type="entry name" value="AP2"/>
    <property type="match status" value="1"/>
</dbReference>
<dbReference type="PRINTS" id="PR00367">
    <property type="entry name" value="ETHRSPELEMNT"/>
</dbReference>
<feature type="region of interest" description="Disordered" evidence="6">
    <location>
        <begin position="42"/>
        <end position="73"/>
    </location>
</feature>
<dbReference type="GO" id="GO:0003700">
    <property type="term" value="F:DNA-binding transcription factor activity"/>
    <property type="evidence" value="ECO:0007669"/>
    <property type="project" value="InterPro"/>
</dbReference>
<evidence type="ECO:0000259" key="7">
    <source>
        <dbReference type="PROSITE" id="PS51032"/>
    </source>
</evidence>
<dbReference type="Proteomes" id="UP000607653">
    <property type="component" value="Unassembled WGS sequence"/>
</dbReference>
<dbReference type="EMBL" id="DUZY01000004">
    <property type="protein sequence ID" value="DAD38149.1"/>
    <property type="molecule type" value="Genomic_DNA"/>
</dbReference>
<keyword evidence="2" id="KW-0805">Transcription regulation</keyword>
<organism evidence="8 9">
    <name type="scientific">Nelumbo nucifera</name>
    <name type="common">Sacred lotus</name>
    <dbReference type="NCBI Taxonomy" id="4432"/>
    <lineage>
        <taxon>Eukaryota</taxon>
        <taxon>Viridiplantae</taxon>
        <taxon>Streptophyta</taxon>
        <taxon>Embryophyta</taxon>
        <taxon>Tracheophyta</taxon>
        <taxon>Spermatophyta</taxon>
        <taxon>Magnoliopsida</taxon>
        <taxon>Proteales</taxon>
        <taxon>Nelumbonaceae</taxon>
        <taxon>Nelumbo</taxon>
    </lineage>
</organism>
<dbReference type="PANTHER" id="PTHR31190:SF142">
    <property type="entry name" value="ETHYLENE-RESPONSIVE TRANSCRIPTION FACTOR RAP2-3"/>
    <property type="match status" value="1"/>
</dbReference>
<evidence type="ECO:0000256" key="6">
    <source>
        <dbReference type="SAM" id="MobiDB-lite"/>
    </source>
</evidence>
<dbReference type="InterPro" id="IPR001471">
    <property type="entry name" value="AP2/ERF_dom"/>
</dbReference>
<dbReference type="SUPFAM" id="SSF54171">
    <property type="entry name" value="DNA-binding domain"/>
    <property type="match status" value="1"/>
</dbReference>
<feature type="domain" description="AP2/ERF" evidence="7">
    <location>
        <begin position="74"/>
        <end position="131"/>
    </location>
</feature>
<gene>
    <name evidence="8" type="ORF">HUJ06_008790</name>
</gene>
<accession>A0A822Z3Y2</accession>
<evidence type="ECO:0000256" key="3">
    <source>
        <dbReference type="ARBA" id="ARBA00023125"/>
    </source>
</evidence>
<dbReference type="Gene3D" id="3.30.730.10">
    <property type="entry name" value="AP2/ERF domain"/>
    <property type="match status" value="1"/>
</dbReference>
<evidence type="ECO:0000256" key="4">
    <source>
        <dbReference type="ARBA" id="ARBA00023163"/>
    </source>
</evidence>
<name>A0A822Z3Y2_NELNU</name>
<dbReference type="GO" id="GO:0009873">
    <property type="term" value="P:ethylene-activated signaling pathway"/>
    <property type="evidence" value="ECO:0007669"/>
    <property type="project" value="InterPro"/>
</dbReference>
<dbReference type="Pfam" id="PF00847">
    <property type="entry name" value="AP2"/>
    <property type="match status" value="1"/>
</dbReference>
<dbReference type="SMART" id="SM00380">
    <property type="entry name" value="AP2"/>
    <property type="match status" value="1"/>
</dbReference>
<evidence type="ECO:0000256" key="1">
    <source>
        <dbReference type="ARBA" id="ARBA00004123"/>
    </source>
</evidence>
<sequence>MCGGAIISDFIAAKRGRKLTTQDLWSEFDTISDLLLKDSLSSSSSLTELEKKTQPNGDQEGKSKNKETRARKNIYRGIRQRPWGKWAAEIRDPRKGVRVWLGTYNTAEEAAMAYDQAAKRIRGNKAKLNFSEMKPESVPSPQPPPAKRRCCFVPDSVQKSFPATEGESDTITATSFSFKAEIFYNQHTNSKVELKEQISNLESFLELEPEAAESVGSVEPEAMDLWLSGDVLITPHRLVY</sequence>
<dbReference type="GO" id="GO:0005634">
    <property type="term" value="C:nucleus"/>
    <property type="evidence" value="ECO:0007669"/>
    <property type="project" value="UniProtKB-SubCell"/>
</dbReference>
<dbReference type="InterPro" id="IPR036955">
    <property type="entry name" value="AP2/ERF_dom_sf"/>
</dbReference>
<evidence type="ECO:0000256" key="2">
    <source>
        <dbReference type="ARBA" id="ARBA00023015"/>
    </source>
</evidence>
<keyword evidence="9" id="KW-1185">Reference proteome</keyword>
<comment type="subcellular location">
    <subcellularLocation>
        <location evidence="1">Nucleus</location>
    </subcellularLocation>
</comment>
<keyword evidence="5" id="KW-0539">Nucleus</keyword>
<evidence type="ECO:0000313" key="9">
    <source>
        <dbReference type="Proteomes" id="UP000607653"/>
    </source>
</evidence>
<evidence type="ECO:0000313" key="8">
    <source>
        <dbReference type="EMBL" id="DAD38149.1"/>
    </source>
</evidence>
<dbReference type="PANTHER" id="PTHR31190">
    <property type="entry name" value="DNA-BINDING DOMAIN"/>
    <property type="match status" value="1"/>
</dbReference>
<dbReference type="InterPro" id="IPR016177">
    <property type="entry name" value="DNA-bd_dom_sf"/>
</dbReference>
<dbReference type="FunFam" id="3.30.730.10:FF:000001">
    <property type="entry name" value="Ethylene-responsive transcription factor 2"/>
    <property type="match status" value="1"/>
</dbReference>
<evidence type="ECO:0000256" key="5">
    <source>
        <dbReference type="ARBA" id="ARBA00023242"/>
    </source>
</evidence>
<keyword evidence="3" id="KW-0238">DNA-binding</keyword>
<keyword evidence="4" id="KW-0804">Transcription</keyword>
<dbReference type="AlphaFoldDB" id="A0A822Z3Y2"/>
<comment type="caution">
    <text evidence="8">The sequence shown here is derived from an EMBL/GenBank/DDBJ whole genome shotgun (WGS) entry which is preliminary data.</text>
</comment>
<proteinExistence type="predicted"/>
<feature type="compositionally biased region" description="Basic and acidic residues" evidence="6">
    <location>
        <begin position="48"/>
        <end position="70"/>
    </location>
</feature>
<dbReference type="PROSITE" id="PS51032">
    <property type="entry name" value="AP2_ERF"/>
    <property type="match status" value="1"/>
</dbReference>
<reference evidence="8 9" key="1">
    <citation type="journal article" date="2020" name="Mol. Biol. Evol.">
        <title>Distinct Expression and Methylation Patterns for Genes with Different Fates following a Single Whole-Genome Duplication in Flowering Plants.</title>
        <authorList>
            <person name="Shi T."/>
            <person name="Rahmani R.S."/>
            <person name="Gugger P.F."/>
            <person name="Wang M."/>
            <person name="Li H."/>
            <person name="Zhang Y."/>
            <person name="Li Z."/>
            <person name="Wang Q."/>
            <person name="Van de Peer Y."/>
            <person name="Marchal K."/>
            <person name="Chen J."/>
        </authorList>
    </citation>
    <scope>NUCLEOTIDE SEQUENCE [LARGE SCALE GENOMIC DNA]</scope>
    <source>
        <tissue evidence="8">Leaf</tissue>
    </source>
</reference>